<evidence type="ECO:0000256" key="1">
    <source>
        <dbReference type="ARBA" id="ARBA00004651"/>
    </source>
</evidence>
<keyword evidence="5 8" id="KW-0812">Transmembrane</keyword>
<dbReference type="InterPro" id="IPR002781">
    <property type="entry name" value="TM_pro_TauE-like"/>
</dbReference>
<feature type="transmembrane region" description="Helical" evidence="8">
    <location>
        <begin position="138"/>
        <end position="160"/>
    </location>
</feature>
<keyword evidence="10" id="KW-1185">Reference proteome</keyword>
<keyword evidence="4 8" id="KW-1003">Cell membrane</keyword>
<name>A0AAE3G7B3_9GAMM</name>
<dbReference type="PANTHER" id="PTHR30269:SF32">
    <property type="entry name" value="MEMBRANE TRANSPORTER PROTEIN-RELATED"/>
    <property type="match status" value="1"/>
</dbReference>
<comment type="caution">
    <text evidence="9">The sequence shown here is derived from an EMBL/GenBank/DDBJ whole genome shotgun (WGS) entry which is preliminary data.</text>
</comment>
<accession>A0AAE3G7B3</accession>
<comment type="subcellular location">
    <subcellularLocation>
        <location evidence="1 8">Cell membrane</location>
        <topology evidence="1 8">Multi-pass membrane protein</topology>
    </subcellularLocation>
</comment>
<dbReference type="PANTHER" id="PTHR30269">
    <property type="entry name" value="TRANSMEMBRANE PROTEIN YFCA"/>
    <property type="match status" value="1"/>
</dbReference>
<keyword evidence="3" id="KW-0813">Transport</keyword>
<evidence type="ECO:0000256" key="2">
    <source>
        <dbReference type="ARBA" id="ARBA00009142"/>
    </source>
</evidence>
<dbReference type="AlphaFoldDB" id="A0AAE3G7B3"/>
<feature type="transmembrane region" description="Helical" evidence="8">
    <location>
        <begin position="192"/>
        <end position="210"/>
    </location>
</feature>
<gene>
    <name evidence="9" type="ORF">J2T57_002310</name>
</gene>
<evidence type="ECO:0000256" key="8">
    <source>
        <dbReference type="RuleBase" id="RU363041"/>
    </source>
</evidence>
<dbReference type="GO" id="GO:0005886">
    <property type="term" value="C:plasma membrane"/>
    <property type="evidence" value="ECO:0007669"/>
    <property type="project" value="UniProtKB-SubCell"/>
</dbReference>
<evidence type="ECO:0000313" key="10">
    <source>
        <dbReference type="Proteomes" id="UP001205843"/>
    </source>
</evidence>
<dbReference type="EMBL" id="JALJXV010000005">
    <property type="protein sequence ID" value="MCP1675162.1"/>
    <property type="molecule type" value="Genomic_DNA"/>
</dbReference>
<dbReference type="RefSeq" id="WP_253478196.1">
    <property type="nucleotide sequence ID" value="NZ_JALJXV010000005.1"/>
</dbReference>
<evidence type="ECO:0000256" key="3">
    <source>
        <dbReference type="ARBA" id="ARBA00022448"/>
    </source>
</evidence>
<dbReference type="InterPro" id="IPR052017">
    <property type="entry name" value="TSUP"/>
</dbReference>
<evidence type="ECO:0000256" key="6">
    <source>
        <dbReference type="ARBA" id="ARBA00022989"/>
    </source>
</evidence>
<evidence type="ECO:0000313" key="9">
    <source>
        <dbReference type="EMBL" id="MCP1675162.1"/>
    </source>
</evidence>
<protein>
    <recommendedName>
        <fullName evidence="8">Probable membrane transporter protein</fullName>
    </recommendedName>
</protein>
<evidence type="ECO:0000256" key="5">
    <source>
        <dbReference type="ARBA" id="ARBA00022692"/>
    </source>
</evidence>
<dbReference type="Proteomes" id="UP001205843">
    <property type="component" value="Unassembled WGS sequence"/>
</dbReference>
<feature type="transmembrane region" description="Helical" evidence="8">
    <location>
        <begin position="36"/>
        <end position="55"/>
    </location>
</feature>
<organism evidence="9 10">
    <name type="scientific">Natronocella acetinitrilica</name>
    <dbReference type="NCBI Taxonomy" id="414046"/>
    <lineage>
        <taxon>Bacteria</taxon>
        <taxon>Pseudomonadati</taxon>
        <taxon>Pseudomonadota</taxon>
        <taxon>Gammaproteobacteria</taxon>
        <taxon>Chromatiales</taxon>
        <taxon>Ectothiorhodospiraceae</taxon>
        <taxon>Natronocella</taxon>
    </lineage>
</organism>
<feature type="transmembrane region" description="Helical" evidence="8">
    <location>
        <begin position="167"/>
        <end position="186"/>
    </location>
</feature>
<evidence type="ECO:0000256" key="4">
    <source>
        <dbReference type="ARBA" id="ARBA00022475"/>
    </source>
</evidence>
<reference evidence="9" key="1">
    <citation type="submission" date="2022-03" db="EMBL/GenBank/DDBJ databases">
        <title>Genomic Encyclopedia of Type Strains, Phase III (KMG-III): the genomes of soil and plant-associated and newly described type strains.</title>
        <authorList>
            <person name="Whitman W."/>
        </authorList>
    </citation>
    <scope>NUCLEOTIDE SEQUENCE</scope>
    <source>
        <strain evidence="9">ANL 6-2</strain>
    </source>
</reference>
<comment type="similarity">
    <text evidence="2 8">Belongs to the 4-toluene sulfonate uptake permease (TSUP) (TC 2.A.102) family.</text>
</comment>
<dbReference type="Pfam" id="PF01925">
    <property type="entry name" value="TauE"/>
    <property type="match status" value="1"/>
</dbReference>
<keyword evidence="7 8" id="KW-0472">Membrane</keyword>
<proteinExistence type="inferred from homology"/>
<sequence>MSLEPIVVAGVFAAFFAGGVIKGMAGFGLPLVSLPLLTLVVDVRIALALMVVPIVGTNVYQTIQGGLGLSTLRSFWWLFLVMALGFPVGALLIFWLDPSLLVGLLGLAIAAFATFNLLQPSLTLPARLHRPVGIGAAFTGGVLGGLTTLFGPPLLMYLLALQLPHKVFMRLLGAIYLFGGVLLLVTYAGTSILTPILAVYSTLCIVPGILGMKAGQAWGNLVAPATMRRLTLLFLLLMGGTMLRNFF</sequence>
<feature type="transmembrane region" description="Helical" evidence="8">
    <location>
        <begin position="75"/>
        <end position="95"/>
    </location>
</feature>
<evidence type="ECO:0000256" key="7">
    <source>
        <dbReference type="ARBA" id="ARBA00023136"/>
    </source>
</evidence>
<feature type="transmembrane region" description="Helical" evidence="8">
    <location>
        <begin position="6"/>
        <end position="29"/>
    </location>
</feature>
<feature type="transmembrane region" description="Helical" evidence="8">
    <location>
        <begin position="100"/>
        <end position="118"/>
    </location>
</feature>
<keyword evidence="6 8" id="KW-1133">Transmembrane helix</keyword>